<gene>
    <name evidence="11" type="ORF">MUN80_19430</name>
</gene>
<dbReference type="InterPro" id="IPR033132">
    <property type="entry name" value="GH_1_N_CS"/>
</dbReference>
<evidence type="ECO:0000256" key="3">
    <source>
        <dbReference type="ARBA" id="ARBA00012744"/>
    </source>
</evidence>
<evidence type="ECO:0000256" key="7">
    <source>
        <dbReference type="ARBA" id="ARBA00023295"/>
    </source>
</evidence>
<dbReference type="Gene3D" id="3.20.20.80">
    <property type="entry name" value="Glycosidases"/>
    <property type="match status" value="1"/>
</dbReference>
<evidence type="ECO:0000256" key="8">
    <source>
        <dbReference type="ARBA" id="ARBA00023326"/>
    </source>
</evidence>
<dbReference type="InterPro" id="IPR018120">
    <property type="entry name" value="Glyco_hydro_1_AS"/>
</dbReference>
<dbReference type="EMBL" id="CP095049">
    <property type="protein sequence ID" value="UOQ51922.1"/>
    <property type="molecule type" value="Genomic_DNA"/>
</dbReference>
<comment type="similarity">
    <text evidence="2 10">Belongs to the glycosyl hydrolase 1 family.</text>
</comment>
<dbReference type="Proteomes" id="UP000831785">
    <property type="component" value="Chromosome"/>
</dbReference>
<dbReference type="EC" id="3.2.1.21" evidence="3 10"/>
<keyword evidence="4 10" id="KW-0378">Hydrolase</keyword>
<dbReference type="InterPro" id="IPR001360">
    <property type="entry name" value="Glyco_hydro_1"/>
</dbReference>
<dbReference type="Pfam" id="PF00232">
    <property type="entry name" value="Glyco_hydro_1"/>
    <property type="match status" value="1"/>
</dbReference>
<evidence type="ECO:0000256" key="10">
    <source>
        <dbReference type="RuleBase" id="RU361175"/>
    </source>
</evidence>
<keyword evidence="8" id="KW-0624">Polysaccharide degradation</keyword>
<accession>A0ABY4F5H4</accession>
<dbReference type="PROSITE" id="PS00572">
    <property type="entry name" value="GLYCOSYL_HYDROL_F1_1"/>
    <property type="match status" value="1"/>
</dbReference>
<feature type="active site" description="Nucleophile" evidence="9">
    <location>
        <position position="376"/>
    </location>
</feature>
<dbReference type="PRINTS" id="PR00131">
    <property type="entry name" value="GLHYDRLASE1"/>
</dbReference>
<dbReference type="PROSITE" id="PS00653">
    <property type="entry name" value="GLYCOSYL_HYDROL_F1_2"/>
    <property type="match status" value="1"/>
</dbReference>
<evidence type="ECO:0000256" key="5">
    <source>
        <dbReference type="ARBA" id="ARBA00023001"/>
    </source>
</evidence>
<evidence type="ECO:0000256" key="9">
    <source>
        <dbReference type="PROSITE-ProRule" id="PRU10055"/>
    </source>
</evidence>
<evidence type="ECO:0000256" key="4">
    <source>
        <dbReference type="ARBA" id="ARBA00022801"/>
    </source>
</evidence>
<keyword evidence="5" id="KW-0136">Cellulose degradation</keyword>
<reference evidence="11 12" key="1">
    <citation type="submission" date="2022-04" db="EMBL/GenBank/DDBJ databases">
        <title>Hymenobacter sp. isolated from the air.</title>
        <authorList>
            <person name="Won M."/>
            <person name="Lee C.-M."/>
            <person name="Woen H.-Y."/>
            <person name="Kwon S.-W."/>
        </authorList>
    </citation>
    <scope>NUCLEOTIDE SEQUENCE [LARGE SCALE GENOMIC DNA]</scope>
    <source>
        <strain evidence="12">5116 S-27</strain>
    </source>
</reference>
<dbReference type="SUPFAM" id="SSF51445">
    <property type="entry name" value="(Trans)glycosidases"/>
    <property type="match status" value="1"/>
</dbReference>
<evidence type="ECO:0000256" key="6">
    <source>
        <dbReference type="ARBA" id="ARBA00023277"/>
    </source>
</evidence>
<evidence type="ECO:0000313" key="11">
    <source>
        <dbReference type="EMBL" id="UOQ51922.1"/>
    </source>
</evidence>
<comment type="catalytic activity">
    <reaction evidence="1 10">
        <text>Hydrolysis of terminal, non-reducing beta-D-glucosyl residues with release of beta-D-glucose.</text>
        <dbReference type="EC" id="3.2.1.21"/>
    </reaction>
</comment>
<proteinExistence type="inferred from homology"/>
<dbReference type="GO" id="GO:0008422">
    <property type="term" value="F:beta-glucosidase activity"/>
    <property type="evidence" value="ECO:0007669"/>
    <property type="project" value="UniProtKB-EC"/>
</dbReference>
<evidence type="ECO:0000256" key="1">
    <source>
        <dbReference type="ARBA" id="ARBA00000448"/>
    </source>
</evidence>
<keyword evidence="7 10" id="KW-0326">Glycosidase</keyword>
<dbReference type="PANTHER" id="PTHR10353">
    <property type="entry name" value="GLYCOSYL HYDROLASE"/>
    <property type="match status" value="1"/>
</dbReference>
<dbReference type="InterPro" id="IPR017853">
    <property type="entry name" value="GH"/>
</dbReference>
<sequence length="473" mass="52889">MPERDAALPAAFFPSTTPVQFSRADFGPDFRWGVSAAAYQTEGAWNLDGKGPSIWDEFVRRPGKIRRRETANVACDFYHRWPQDVDLLQELGIPDFRFSVAWSRVQPQGTGPVNAAGLDFYERLVDGCLERGITPWLTLYHWDLPAELQRRGGWAHRDVVGWFTDYAQHVAARLGDRVTNWMVLNEPMVFVGAGQLLGLHAPGRRSLGGFLASVHHATLAQAEGGRALRAALPAGAQIGTTFSCSYLTPWRPESGRDARALRRADALLNRLFVEPALGLGYPSADLPVLRWLDRYIRPGDEARLPFAFDFLGVQNYTREVVRFSPYVPLAWATLVGAKLRGVPYTQMGWEVYPESLYHMLRQFAAYPNAPRLIVTENGAAFPDPTPQLGCLADPERQAFLQACIGQVLRAKREGIAVDGYFAWSFTDNFEWAEGYEPRFGLVSVDFESQQRTVKDSGRWYQQFLAGKAAAGAV</sequence>
<evidence type="ECO:0000256" key="2">
    <source>
        <dbReference type="ARBA" id="ARBA00010838"/>
    </source>
</evidence>
<keyword evidence="12" id="KW-1185">Reference proteome</keyword>
<dbReference type="NCBIfam" id="TIGR03356">
    <property type="entry name" value="BGL"/>
    <property type="match status" value="1"/>
</dbReference>
<name>A0ABY4F5H4_9BACT</name>
<dbReference type="PANTHER" id="PTHR10353:SF36">
    <property type="entry name" value="LP05116P"/>
    <property type="match status" value="1"/>
</dbReference>
<organism evidence="11 12">
    <name type="scientific">Hymenobacter cellulosivorans</name>
    <dbReference type="NCBI Taxonomy" id="2932249"/>
    <lineage>
        <taxon>Bacteria</taxon>
        <taxon>Pseudomonadati</taxon>
        <taxon>Bacteroidota</taxon>
        <taxon>Cytophagia</taxon>
        <taxon>Cytophagales</taxon>
        <taxon>Hymenobacteraceae</taxon>
        <taxon>Hymenobacter</taxon>
    </lineage>
</organism>
<keyword evidence="6" id="KW-0119">Carbohydrate metabolism</keyword>
<evidence type="ECO:0000313" key="12">
    <source>
        <dbReference type="Proteomes" id="UP000831785"/>
    </source>
</evidence>
<dbReference type="RefSeq" id="WP_244715421.1">
    <property type="nucleotide sequence ID" value="NZ_CP095049.1"/>
</dbReference>
<dbReference type="InterPro" id="IPR017736">
    <property type="entry name" value="Glyco_hydro_1_beta-glucosidase"/>
</dbReference>
<protein>
    <recommendedName>
        <fullName evidence="3 10">Beta-glucosidase</fullName>
        <ecNumber evidence="3 10">3.2.1.21</ecNumber>
    </recommendedName>
</protein>